<dbReference type="EMBL" id="CP066786">
    <property type="protein sequence ID" value="QQM29016.1"/>
    <property type="molecule type" value="Genomic_DNA"/>
</dbReference>
<keyword evidence="2" id="KW-0238">DNA-binding</keyword>
<keyword evidence="7" id="KW-1185">Reference proteome</keyword>
<dbReference type="PROSITE" id="PS50956">
    <property type="entry name" value="HTH_ASNC_2"/>
    <property type="match status" value="1"/>
</dbReference>
<reference evidence="6 7" key="2">
    <citation type="submission" date="2019-06" db="EMBL/GenBank/DDBJ databases">
        <title>Martelella lutilitoris sp. nov., isolated from a tidal mudflat.</title>
        <authorList>
            <person name="Kim Y.-J."/>
        </authorList>
    </citation>
    <scope>NUCLEOTIDE SEQUENCE [LARGE SCALE GENOMIC DNA]</scope>
    <source>
        <strain evidence="6 7">GH2-6</strain>
    </source>
</reference>
<evidence type="ECO:0000313" key="5">
    <source>
        <dbReference type="EMBL" id="QQM29016.1"/>
    </source>
</evidence>
<name>A0A5C4JNK1_9HYPH</name>
<dbReference type="EMBL" id="VCLB01000008">
    <property type="protein sequence ID" value="TNB46860.1"/>
    <property type="molecule type" value="Genomic_DNA"/>
</dbReference>
<dbReference type="InterPro" id="IPR000485">
    <property type="entry name" value="AsnC-type_HTH_dom"/>
</dbReference>
<dbReference type="GO" id="GO:0043200">
    <property type="term" value="P:response to amino acid"/>
    <property type="evidence" value="ECO:0007669"/>
    <property type="project" value="TreeGrafter"/>
</dbReference>
<dbReference type="GO" id="GO:0005829">
    <property type="term" value="C:cytosol"/>
    <property type="evidence" value="ECO:0007669"/>
    <property type="project" value="TreeGrafter"/>
</dbReference>
<evidence type="ECO:0000256" key="3">
    <source>
        <dbReference type="ARBA" id="ARBA00023163"/>
    </source>
</evidence>
<dbReference type="OrthoDB" id="9803143at2"/>
<dbReference type="Pfam" id="PF01037">
    <property type="entry name" value="AsnC_trans_reg"/>
    <property type="match status" value="1"/>
</dbReference>
<protein>
    <submittedName>
        <fullName evidence="6">Lrp/AsnC family transcriptional regulator</fullName>
    </submittedName>
</protein>
<dbReference type="CDD" id="cd00090">
    <property type="entry name" value="HTH_ARSR"/>
    <property type="match status" value="1"/>
</dbReference>
<dbReference type="PANTHER" id="PTHR30154">
    <property type="entry name" value="LEUCINE-RESPONSIVE REGULATORY PROTEIN"/>
    <property type="match status" value="1"/>
</dbReference>
<dbReference type="KEGG" id="mlut:JET14_11755"/>
<evidence type="ECO:0000313" key="7">
    <source>
        <dbReference type="Proteomes" id="UP000307874"/>
    </source>
</evidence>
<dbReference type="InterPro" id="IPR036388">
    <property type="entry name" value="WH-like_DNA-bd_sf"/>
</dbReference>
<dbReference type="InterPro" id="IPR019888">
    <property type="entry name" value="Tscrpt_reg_AsnC-like"/>
</dbReference>
<dbReference type="InterPro" id="IPR019887">
    <property type="entry name" value="Tscrpt_reg_AsnC/Lrp_C"/>
</dbReference>
<evidence type="ECO:0000313" key="6">
    <source>
        <dbReference type="EMBL" id="TNB46860.1"/>
    </source>
</evidence>
<dbReference type="Gene3D" id="3.30.70.920">
    <property type="match status" value="1"/>
</dbReference>
<reference evidence="6" key="1">
    <citation type="submission" date="2019-05" db="EMBL/GenBank/DDBJ databases">
        <authorList>
            <person name="Lee S.D."/>
        </authorList>
    </citation>
    <scope>NUCLEOTIDE SEQUENCE [LARGE SCALE GENOMIC DNA]</scope>
    <source>
        <strain evidence="6">GH2-6</strain>
    </source>
</reference>
<feature type="domain" description="HTH asnC-type" evidence="4">
    <location>
        <begin position="1"/>
        <end position="62"/>
    </location>
</feature>
<dbReference type="Proteomes" id="UP000596083">
    <property type="component" value="Chromosome"/>
</dbReference>
<evidence type="ECO:0000313" key="8">
    <source>
        <dbReference type="Proteomes" id="UP000596083"/>
    </source>
</evidence>
<dbReference type="AlphaFoldDB" id="A0A5C4JNK1"/>
<keyword evidence="1" id="KW-0805">Transcription regulation</keyword>
<dbReference type="InterPro" id="IPR011008">
    <property type="entry name" value="Dimeric_a/b-barrel"/>
</dbReference>
<dbReference type="GO" id="GO:0043565">
    <property type="term" value="F:sequence-specific DNA binding"/>
    <property type="evidence" value="ECO:0007669"/>
    <property type="project" value="InterPro"/>
</dbReference>
<reference evidence="5 8" key="3">
    <citation type="submission" date="2020-12" db="EMBL/GenBank/DDBJ databases">
        <authorList>
            <person name="Zheng R.K."/>
            <person name="Sun C.M."/>
        </authorList>
    </citation>
    <scope>NUCLEOTIDE SEQUENCE [LARGE SCALE GENOMIC DNA]</scope>
    <source>
        <strain evidence="5 8">ZRK001</strain>
    </source>
</reference>
<dbReference type="PROSITE" id="PS00519">
    <property type="entry name" value="HTH_ASNC_1"/>
    <property type="match status" value="1"/>
</dbReference>
<evidence type="ECO:0000256" key="1">
    <source>
        <dbReference type="ARBA" id="ARBA00023015"/>
    </source>
</evidence>
<dbReference type="SMART" id="SM00344">
    <property type="entry name" value="HTH_ASNC"/>
    <property type="match status" value="1"/>
</dbReference>
<dbReference type="SUPFAM" id="SSF54909">
    <property type="entry name" value="Dimeric alpha+beta barrel"/>
    <property type="match status" value="1"/>
</dbReference>
<evidence type="ECO:0000256" key="2">
    <source>
        <dbReference type="ARBA" id="ARBA00023125"/>
    </source>
</evidence>
<dbReference type="Pfam" id="PF13404">
    <property type="entry name" value="HTH_AsnC-type"/>
    <property type="match status" value="1"/>
</dbReference>
<gene>
    <name evidence="6" type="ORF">FF124_14985</name>
    <name evidence="5" type="ORF">JET14_11755</name>
</gene>
<dbReference type="RefSeq" id="WP_138749299.1">
    <property type="nucleotide sequence ID" value="NZ_CP066786.1"/>
</dbReference>
<dbReference type="SUPFAM" id="SSF46785">
    <property type="entry name" value="Winged helix' DNA-binding domain"/>
    <property type="match status" value="1"/>
</dbReference>
<dbReference type="InterPro" id="IPR036390">
    <property type="entry name" value="WH_DNA-bd_sf"/>
</dbReference>
<dbReference type="Gene3D" id="1.10.10.10">
    <property type="entry name" value="Winged helix-like DNA-binding domain superfamily/Winged helix DNA-binding domain"/>
    <property type="match status" value="1"/>
</dbReference>
<dbReference type="InterPro" id="IPR011991">
    <property type="entry name" value="ArsR-like_HTH"/>
</dbReference>
<keyword evidence="3" id="KW-0804">Transcription</keyword>
<dbReference type="Proteomes" id="UP000307874">
    <property type="component" value="Unassembled WGS sequence"/>
</dbReference>
<proteinExistence type="predicted"/>
<dbReference type="PRINTS" id="PR00033">
    <property type="entry name" value="HTHASNC"/>
</dbReference>
<evidence type="ECO:0000259" key="4">
    <source>
        <dbReference type="PROSITE" id="PS50956"/>
    </source>
</evidence>
<dbReference type="InterPro" id="IPR019885">
    <property type="entry name" value="Tscrpt_reg_HTH_AsnC-type_CS"/>
</dbReference>
<dbReference type="GO" id="GO:0006355">
    <property type="term" value="P:regulation of DNA-templated transcription"/>
    <property type="evidence" value="ECO:0007669"/>
    <property type="project" value="UniProtKB-ARBA"/>
</dbReference>
<organism evidence="6 7">
    <name type="scientific">Martelella lutilitoris</name>
    <dbReference type="NCBI Taxonomy" id="2583532"/>
    <lineage>
        <taxon>Bacteria</taxon>
        <taxon>Pseudomonadati</taxon>
        <taxon>Pseudomonadota</taxon>
        <taxon>Alphaproteobacteria</taxon>
        <taxon>Hyphomicrobiales</taxon>
        <taxon>Aurantimonadaceae</taxon>
        <taxon>Martelella</taxon>
    </lineage>
</organism>
<sequence length="150" mass="16565">MDRTDRSIINLLGADARRSLADIGAAVGLSPSAVNERVRKLQATGVIRRFTVEVSHRALDESVLVFAQVLLAPEADEDAFRRAMARHPDVLECHHVSGRWSYLLKLRFAVLGDVEPFLGELKRDGHMAASETSIALSTVRERSFRDDGGL</sequence>
<accession>A0A5C4JNK1</accession>
<dbReference type="PANTHER" id="PTHR30154:SF53">
    <property type="entry name" value="HTH-TYPE TRANSCRIPTIONAL REGULATOR LRPC"/>
    <property type="match status" value="1"/>
</dbReference>